<dbReference type="EMBL" id="CVTF01000023">
    <property type="protein sequence ID" value="CRY98268.1"/>
    <property type="molecule type" value="Genomic_DNA"/>
</dbReference>
<reference evidence="2 3" key="1">
    <citation type="submission" date="2014-11" db="EMBL/GenBank/DDBJ databases">
        <authorList>
            <person name="Diene M.Seydina."/>
        </authorList>
    </citation>
    <scope>NUCLEOTIDE SEQUENCE [LARGE SCALE GENOMIC DNA]</scope>
    <source>
        <strain evidence="2 3">Neisseria meningitidis CHUV</strain>
    </source>
</reference>
<dbReference type="InterPro" id="IPR011990">
    <property type="entry name" value="TPR-like_helical_dom_sf"/>
</dbReference>
<organism evidence="2 3">
    <name type="scientific">Neisseria meningitidis serogroup B</name>
    <dbReference type="NCBI Taxonomy" id="491"/>
    <lineage>
        <taxon>Bacteria</taxon>
        <taxon>Pseudomonadati</taxon>
        <taxon>Pseudomonadota</taxon>
        <taxon>Betaproteobacteria</taxon>
        <taxon>Neisseriales</taxon>
        <taxon>Neisseriaceae</taxon>
        <taxon>Neisseria</taxon>
    </lineage>
</organism>
<evidence type="ECO:0000256" key="1">
    <source>
        <dbReference type="PROSITE-ProRule" id="PRU00339"/>
    </source>
</evidence>
<dbReference type="PANTHER" id="PTHR11102">
    <property type="entry name" value="SEL-1-LIKE PROTEIN"/>
    <property type="match status" value="1"/>
</dbReference>
<dbReference type="SMART" id="SM00028">
    <property type="entry name" value="TPR"/>
    <property type="match status" value="2"/>
</dbReference>
<dbReference type="SUPFAM" id="SSF81901">
    <property type="entry name" value="HCP-like"/>
    <property type="match status" value="4"/>
</dbReference>
<sequence length="468" mass="51703">MTAAPDILYRQAAALLEQSNTAQALPLLQQAAEQGYAEAAFVLGNHLLQNGQPEQALSWLEAAAAQRHPKALFSLLQQREHNGTPTGQLLNDYAWLGEQGHSEAQLILMRYHAQRNDPQSLYWAELAAARYAAPAYYHLARHHQRQGDVETAIEQYEKAAALGVTAACWQLGQIYFYGTGVSPNHAQAEHYLEPAAQAGHIAAQTLLADLLAAQRKPEALEWYRRAANKEQAEAQAKLAQYALTGELSERDPFQAARYAKAAAEKNHPEALKIMGDLYRYGLGIKADNHIAHDYYHRAAALGSAAAAQKLISDAALYHPQQYEQIKTAALQQQQTETIYRLAETQAHAIGRPADYNAARKNYMEAAEFHHKNAAAALGRIYHYGLGTAQDPRAAAHWYAIAAEQNHPSAQYHLACFYYHGQGVGCHVPTACYWLQAAISNGHTSAESLISLLEQWRREAHHAIGQKAV</sequence>
<dbReference type="InterPro" id="IPR006597">
    <property type="entry name" value="Sel1-like"/>
</dbReference>
<proteinExistence type="predicted"/>
<evidence type="ECO:0000313" key="3">
    <source>
        <dbReference type="Proteomes" id="UP000182715"/>
    </source>
</evidence>
<dbReference type="Proteomes" id="UP000182715">
    <property type="component" value="Unassembled WGS sequence"/>
</dbReference>
<evidence type="ECO:0000313" key="2">
    <source>
        <dbReference type="EMBL" id="CRY98268.1"/>
    </source>
</evidence>
<dbReference type="Gene3D" id="1.25.40.10">
    <property type="entry name" value="Tetratricopeptide repeat domain"/>
    <property type="match status" value="4"/>
</dbReference>
<keyword evidence="1" id="KW-0802">TPR repeat</keyword>
<dbReference type="AlphaFoldDB" id="A0A0H5Q8L1"/>
<dbReference type="InterPro" id="IPR019734">
    <property type="entry name" value="TPR_rpt"/>
</dbReference>
<protein>
    <submittedName>
        <fullName evidence="2">TETRATRICOPEPTIDE REPEAT FAMILY PROTEIN</fullName>
    </submittedName>
</protein>
<name>A0A0H5Q8L1_NEIMI</name>
<dbReference type="InterPro" id="IPR050767">
    <property type="entry name" value="Sel1_AlgK"/>
</dbReference>
<dbReference type="Pfam" id="PF14559">
    <property type="entry name" value="TPR_19"/>
    <property type="match status" value="1"/>
</dbReference>
<dbReference type="PANTHER" id="PTHR11102:SF160">
    <property type="entry name" value="ERAD-ASSOCIATED E3 UBIQUITIN-PROTEIN LIGASE COMPONENT HRD3"/>
    <property type="match status" value="1"/>
</dbReference>
<feature type="repeat" description="TPR" evidence="1">
    <location>
        <begin position="133"/>
        <end position="166"/>
    </location>
</feature>
<accession>A0A0H5Q8L1</accession>
<dbReference type="PROSITE" id="PS50005">
    <property type="entry name" value="TPR"/>
    <property type="match status" value="1"/>
</dbReference>
<dbReference type="SMART" id="SM00671">
    <property type="entry name" value="SEL1"/>
    <property type="match status" value="10"/>
</dbReference>
<dbReference type="Pfam" id="PF08238">
    <property type="entry name" value="Sel1"/>
    <property type="match status" value="9"/>
</dbReference>